<name>A0ABW7MZB7_9FLAO</name>
<gene>
    <name evidence="2" type="ORF">V8G58_09440</name>
</gene>
<feature type="compositionally biased region" description="Polar residues" evidence="1">
    <location>
        <begin position="217"/>
        <end position="231"/>
    </location>
</feature>
<evidence type="ECO:0000313" key="3">
    <source>
        <dbReference type="Proteomes" id="UP001610100"/>
    </source>
</evidence>
<accession>A0ABW7MZB7</accession>
<dbReference type="RefSeq" id="WP_344741440.1">
    <property type="nucleotide sequence ID" value="NZ_BAABAY010000002.1"/>
</dbReference>
<proteinExistence type="predicted"/>
<evidence type="ECO:0008006" key="4">
    <source>
        <dbReference type="Google" id="ProtNLM"/>
    </source>
</evidence>
<reference evidence="2 3" key="1">
    <citation type="submission" date="2024-02" db="EMBL/GenBank/DDBJ databases">
        <title>A Gaetbulibacter species isolated from tidal flats and genomic insights of their niches.</title>
        <authorList>
            <person name="Ye Y."/>
        </authorList>
    </citation>
    <scope>NUCLEOTIDE SEQUENCE [LARGE SCALE GENOMIC DNA]</scope>
    <source>
        <strain evidence="2 3">KYW382</strain>
    </source>
</reference>
<organism evidence="2 3">
    <name type="scientific">Gaetbulibacter aestuarii</name>
    <dbReference type="NCBI Taxonomy" id="1502358"/>
    <lineage>
        <taxon>Bacteria</taxon>
        <taxon>Pseudomonadati</taxon>
        <taxon>Bacteroidota</taxon>
        <taxon>Flavobacteriia</taxon>
        <taxon>Flavobacteriales</taxon>
        <taxon>Flavobacteriaceae</taxon>
        <taxon>Gaetbulibacter</taxon>
    </lineage>
</organism>
<feature type="compositionally biased region" description="Acidic residues" evidence="1">
    <location>
        <begin position="183"/>
        <end position="206"/>
    </location>
</feature>
<evidence type="ECO:0000256" key="1">
    <source>
        <dbReference type="SAM" id="MobiDB-lite"/>
    </source>
</evidence>
<dbReference type="EMBL" id="JBAWKB010000002">
    <property type="protein sequence ID" value="MFH6772156.1"/>
    <property type="molecule type" value="Genomic_DNA"/>
</dbReference>
<dbReference type="Proteomes" id="UP001610100">
    <property type="component" value="Unassembled WGS sequence"/>
</dbReference>
<comment type="caution">
    <text evidence="2">The sequence shown here is derived from an EMBL/GenBank/DDBJ whole genome shotgun (WGS) entry which is preliminary data.</text>
</comment>
<feature type="region of interest" description="Disordered" evidence="1">
    <location>
        <begin position="135"/>
        <end position="234"/>
    </location>
</feature>
<keyword evidence="3" id="KW-1185">Reference proteome</keyword>
<protein>
    <recommendedName>
        <fullName evidence="4">Calcium-binding protein</fullName>
    </recommendedName>
</protein>
<sequence>MRKFFFLLLPLLLLPSCDDGNVITVELNFGEDFQACESASDIVLYKTKTDPTESLSLLITKFSKADLIAVGTDGTLTTTKSATIYYRTYTDASLPNDLFCTDIPPNVHIVQDENDACSVDFSTILAEDDKDGIPAVLEDLNGDGNYENDDTDGDGLPNYIDMDDDGDNVLTANENPDPNGDGNLDDAQDTDGDGIPDYLDPDDDGDGVLTRDEENQSQDQNPENDITNNNVGADYLNPDVSTTVPATAYRQHTIYQTYTVSAQVRDISLSFLSQEILDFGILKDGITTNTRKVTPPFN</sequence>
<evidence type="ECO:0000313" key="2">
    <source>
        <dbReference type="EMBL" id="MFH6772156.1"/>
    </source>
</evidence>
<feature type="compositionally biased region" description="Low complexity" evidence="1">
    <location>
        <begin position="173"/>
        <end position="182"/>
    </location>
</feature>